<feature type="transmembrane region" description="Helical" evidence="2">
    <location>
        <begin position="369"/>
        <end position="392"/>
    </location>
</feature>
<keyword evidence="2" id="KW-0812">Transmembrane</keyword>
<dbReference type="EMBL" id="FNTL01000002">
    <property type="protein sequence ID" value="SEB36568.1"/>
    <property type="molecule type" value="Genomic_DNA"/>
</dbReference>
<feature type="transmembrane region" description="Helical" evidence="2">
    <location>
        <begin position="256"/>
        <end position="277"/>
    </location>
</feature>
<feature type="transmembrane region" description="Helical" evidence="2">
    <location>
        <begin position="343"/>
        <end position="363"/>
    </location>
</feature>
<organism evidence="3 4">
    <name type="scientific">Rhodococcus jostii</name>
    <dbReference type="NCBI Taxonomy" id="132919"/>
    <lineage>
        <taxon>Bacteria</taxon>
        <taxon>Bacillati</taxon>
        <taxon>Actinomycetota</taxon>
        <taxon>Actinomycetes</taxon>
        <taxon>Mycobacteriales</taxon>
        <taxon>Nocardiaceae</taxon>
        <taxon>Rhodococcus</taxon>
    </lineage>
</organism>
<evidence type="ECO:0000313" key="4">
    <source>
        <dbReference type="Proteomes" id="UP000183407"/>
    </source>
</evidence>
<evidence type="ECO:0000256" key="2">
    <source>
        <dbReference type="SAM" id="Phobius"/>
    </source>
</evidence>
<name>A0A1H4ITE3_RHOJO</name>
<sequence length="473" mass="50721">MNESEHTQSEFRRPSSIDENEDPAADDYSNEHVPLSARVPRFTLTMSGWSMITGMAWLFFGALAGTLYGTRQALIGLTVFTVGFAILNSPMVRIGALSGLSSTLVSRRLFGKAGGMLIAVLVGATTIYYAVFESSVVAVGLHEYWGGDLRLWSLVVVLAMLPLMMGGVLTWMHKLNGILLPVYIVGMVAAVILAAKNGNPTEFLDFPGVVPPEARGIPGWLAIVLLYLGVSLNMVSTLDFARFSRLEDIGYHQRITFGWVFAIVVFLVTGTAGMFLAQMAFPGSVPTEAGVVVGLIGTLGFAGLVLIVATQIRINTLNFYMSSMNAQRLIYQLSGRRVSRKPLVVASAVIVFVFMLTDVFSYMEKALQWQSIFFAGWVAIVLTHVLIAGSRALMGDVPGMVPSLRPATVVWVISAAVGINLLESPTLWATGSNIAPIITILVAVVGYAPFVVRSRSDAGAASTAQQTVGAADD</sequence>
<feature type="region of interest" description="Disordered" evidence="1">
    <location>
        <begin position="1"/>
        <end position="29"/>
    </location>
</feature>
<accession>A0A1H4ITE3</accession>
<dbReference type="Proteomes" id="UP000183407">
    <property type="component" value="Unassembled WGS sequence"/>
</dbReference>
<feature type="compositionally biased region" description="Basic and acidic residues" evidence="1">
    <location>
        <begin position="1"/>
        <end position="16"/>
    </location>
</feature>
<evidence type="ECO:0000313" key="3">
    <source>
        <dbReference type="EMBL" id="SEB36568.1"/>
    </source>
</evidence>
<dbReference type="GO" id="GO:0005886">
    <property type="term" value="C:plasma membrane"/>
    <property type="evidence" value="ECO:0007669"/>
    <property type="project" value="TreeGrafter"/>
</dbReference>
<keyword evidence="2" id="KW-1133">Transmembrane helix</keyword>
<proteinExistence type="predicted"/>
<dbReference type="PANTHER" id="PTHR30569">
    <property type="entry name" value="CYTOSINE TRANSPORTER CODB"/>
    <property type="match status" value="1"/>
</dbReference>
<feature type="transmembrane region" description="Helical" evidence="2">
    <location>
        <begin position="48"/>
        <end position="68"/>
    </location>
</feature>
<dbReference type="Gene3D" id="1.10.4160.10">
    <property type="entry name" value="Hydantoin permease"/>
    <property type="match status" value="1"/>
</dbReference>
<feature type="transmembrane region" description="Helical" evidence="2">
    <location>
        <begin position="404"/>
        <end position="422"/>
    </location>
</feature>
<feature type="transmembrane region" description="Helical" evidence="2">
    <location>
        <begin position="178"/>
        <end position="197"/>
    </location>
</feature>
<feature type="transmembrane region" description="Helical" evidence="2">
    <location>
        <begin position="217"/>
        <end position="235"/>
    </location>
</feature>
<evidence type="ECO:0000256" key="1">
    <source>
        <dbReference type="SAM" id="MobiDB-lite"/>
    </source>
</evidence>
<dbReference type="PANTHER" id="PTHR30569:SF0">
    <property type="entry name" value="CYTOSINE PERMEASE"/>
    <property type="match status" value="1"/>
</dbReference>
<gene>
    <name evidence="3" type="ORF">SAMN04490220_0416</name>
</gene>
<keyword evidence="2" id="KW-0472">Membrane</keyword>
<dbReference type="InterPro" id="IPR030191">
    <property type="entry name" value="CodB"/>
</dbReference>
<feature type="transmembrane region" description="Helical" evidence="2">
    <location>
        <begin position="109"/>
        <end position="131"/>
    </location>
</feature>
<dbReference type="AlphaFoldDB" id="A0A1H4ITE3"/>
<protein>
    <submittedName>
        <fullName evidence="3">Purine-cytosine permease</fullName>
    </submittedName>
</protein>
<feature type="transmembrane region" description="Helical" evidence="2">
    <location>
        <begin position="289"/>
        <end position="309"/>
    </location>
</feature>
<feature type="transmembrane region" description="Helical" evidence="2">
    <location>
        <begin position="151"/>
        <end position="171"/>
    </location>
</feature>
<reference evidence="4" key="1">
    <citation type="submission" date="2016-10" db="EMBL/GenBank/DDBJ databases">
        <authorList>
            <person name="Varghese N."/>
        </authorList>
    </citation>
    <scope>NUCLEOTIDE SEQUENCE [LARGE SCALE GENOMIC DNA]</scope>
    <source>
        <strain evidence="4">DSM 44719</strain>
    </source>
</reference>
<feature type="transmembrane region" description="Helical" evidence="2">
    <location>
        <begin position="74"/>
        <end position="97"/>
    </location>
</feature>
<dbReference type="GO" id="GO:0015209">
    <property type="term" value="F:cytosine transmembrane transporter activity"/>
    <property type="evidence" value="ECO:0007669"/>
    <property type="project" value="InterPro"/>
</dbReference>
<feature type="transmembrane region" description="Helical" evidence="2">
    <location>
        <begin position="434"/>
        <end position="452"/>
    </location>
</feature>